<evidence type="ECO:0000313" key="3">
    <source>
        <dbReference type="Proteomes" id="UP000000343"/>
    </source>
</evidence>
<organism evidence="3">
    <name type="scientific">Granulicella tundricola (strain ATCC BAA-1859 / DSM 23138 / MP5ACTX9)</name>
    <dbReference type="NCBI Taxonomy" id="1198114"/>
    <lineage>
        <taxon>Bacteria</taxon>
        <taxon>Pseudomonadati</taxon>
        <taxon>Acidobacteriota</taxon>
        <taxon>Terriglobia</taxon>
        <taxon>Terriglobales</taxon>
        <taxon>Acidobacteriaceae</taxon>
        <taxon>Granulicella</taxon>
    </lineage>
</organism>
<accession>E8X3X2</accession>
<keyword evidence="1" id="KW-0732">Signal</keyword>
<reference evidence="3" key="1">
    <citation type="submission" date="2011-01" db="EMBL/GenBank/DDBJ databases">
        <title>Complete sequence of chromosome of Acidobacterium sp. MP5ACTX9.</title>
        <authorList>
            <consortium name="US DOE Joint Genome Institute"/>
            <person name="Lucas S."/>
            <person name="Copeland A."/>
            <person name="Lapidus A."/>
            <person name="Cheng J.-F."/>
            <person name="Goodwin L."/>
            <person name="Pitluck S."/>
            <person name="Teshima H."/>
            <person name="Detter J.C."/>
            <person name="Han C."/>
            <person name="Tapia R."/>
            <person name="Land M."/>
            <person name="Hauser L."/>
            <person name="Kyrpides N."/>
            <person name="Ivanova N."/>
            <person name="Ovchinnikova G."/>
            <person name="Pagani I."/>
            <person name="Rawat S.R."/>
            <person name="Mannisto M."/>
            <person name="Haggblom M.M."/>
            <person name="Woyke T."/>
        </authorList>
    </citation>
    <scope>NUCLEOTIDE SEQUENCE [LARGE SCALE GENOMIC DNA]</scope>
    <source>
        <strain evidence="3">MP5ACTX9</strain>
    </source>
</reference>
<dbReference type="AlphaFoldDB" id="E8X3X2"/>
<evidence type="ECO:0000313" key="2">
    <source>
        <dbReference type="EMBL" id="ADW70480.1"/>
    </source>
</evidence>
<dbReference type="KEGG" id="acm:AciX9_3475"/>
<gene>
    <name evidence="2" type="ordered locus">AciX9_3475</name>
</gene>
<dbReference type="RefSeq" id="WP_013581791.1">
    <property type="nucleotide sequence ID" value="NC_015064.1"/>
</dbReference>
<keyword evidence="3" id="KW-1185">Reference proteome</keyword>
<dbReference type="Proteomes" id="UP000000343">
    <property type="component" value="Chromosome"/>
</dbReference>
<dbReference type="EMBL" id="CP002480">
    <property type="protein sequence ID" value="ADW70480.1"/>
    <property type="molecule type" value="Genomic_DNA"/>
</dbReference>
<dbReference type="OrthoDB" id="9951291at2"/>
<proteinExistence type="predicted"/>
<dbReference type="PaxDb" id="1198114-AciX9_3475"/>
<sequence length="109" mass="11609">MIYSSLAVLALAASSTLASAAMPLGNLVHLHPHSQTDTRVVVTLVNKSQSFRDVKIGGRNYTVTSHGTLAVKAPAGTVIYVNSYMPNHHVGDTLLDLSPEQNNTKVVLD</sequence>
<protein>
    <submittedName>
        <fullName evidence="2">Uncharacterized protein</fullName>
    </submittedName>
</protein>
<feature type="signal peptide" evidence="1">
    <location>
        <begin position="1"/>
        <end position="20"/>
    </location>
</feature>
<evidence type="ECO:0000256" key="1">
    <source>
        <dbReference type="SAM" id="SignalP"/>
    </source>
</evidence>
<name>E8X3X2_GRATM</name>
<dbReference type="HOGENOM" id="CLU_2180133_0_0_0"/>
<feature type="chain" id="PRO_5003230207" evidence="1">
    <location>
        <begin position="21"/>
        <end position="109"/>
    </location>
</feature>
<dbReference type="eggNOG" id="ENOG502ZDPT">
    <property type="taxonomic scope" value="Bacteria"/>
</dbReference>